<evidence type="ECO:0000256" key="2">
    <source>
        <dbReference type="SAM" id="Phobius"/>
    </source>
</evidence>
<feature type="transmembrane region" description="Helical" evidence="2">
    <location>
        <begin position="57"/>
        <end position="78"/>
    </location>
</feature>
<evidence type="ECO:0000313" key="3">
    <source>
        <dbReference type="EMBL" id="KAL2074219.1"/>
    </source>
</evidence>
<dbReference type="Proteomes" id="UP001595075">
    <property type="component" value="Unassembled WGS sequence"/>
</dbReference>
<accession>A0ABR4CWC1</accession>
<sequence length="825" mass="92752">MASTEVLCNVVKLLQDFVSTIFKGGTICSNFFEFLHRRRICVALYISKQLSLTQSRFFARGLVLLAIIALLLAIYTSYQHIVLVFNGIKGEAWVVTYACSVLGLNTCVVDKDGNVVPIAGKYEDAKVVINLGSSEHDCQLYLAGVTTDHLISFQAPEQFSRRGWSIDCSLVNFVDLQHPGLRNSDSFSRLSNFVAMETLGAVTAWAESFTRSSVVISSPKIDTGFKSYTMSVLSILQERSLNILGQFGFRPSKLSSYIFEGGFGCATHTQSGMNLIQYRAFDSGNLWVSRLDLRLHLDKRLNIVPGLNISLRNLSFRLPNVAPSSGEFVDSEQRKSATSTNYSDSFLELNSPLQSAISSTISHAINFASKLSFSNWNTTFGTMSVRAMSPTAQNARSEETTFEGPMSEAISLCVDGINIIDLETRLWSQDWLALDLDGVVVSREVSRHYSIHGLNGKYLSFNPGSLRYEGLLCSKIRTDRTDIRYRDTDASYSTRSTRFEQICAWAPRELCSRQGDTIFVRLEIMMCSNSYIIVDSSRPATILPEVLVTDQCPHGFNKDELYKGRIASDIDLSSFGMGNDVAEGISFGGQNLNSIVFYQHTENIPLGQWLACHWKAQGVIILQNGCCLRYLFRRFQRVSFDPKGFPYPICIIAGGQGRQLLEIPHRERQSRRSADADPQNCRGSSDSSITSPPSPRDMVKVLDVFFAKSWVLEFLSKLAFEFRKPYSSDRNVLSHLIVEKHYREVQAAFVTEALGDDPSLLFKIREDLHFESLRQDWNVLRDWLLAQDDTVDIFDCIHLAIIALENLVASQPSEEKRKPWHRLFS</sequence>
<protein>
    <submittedName>
        <fullName evidence="3">Uncharacterized protein</fullName>
    </submittedName>
</protein>
<gene>
    <name evidence="3" type="ORF">VTL71DRAFT_7997</name>
</gene>
<evidence type="ECO:0000256" key="1">
    <source>
        <dbReference type="SAM" id="MobiDB-lite"/>
    </source>
</evidence>
<reference evidence="3 4" key="1">
    <citation type="journal article" date="2024" name="Commun. Biol.">
        <title>Comparative genomic analysis of thermophilic fungi reveals convergent evolutionary adaptations and gene losses.</title>
        <authorList>
            <person name="Steindorff A.S."/>
            <person name="Aguilar-Pontes M.V."/>
            <person name="Robinson A.J."/>
            <person name="Andreopoulos B."/>
            <person name="LaButti K."/>
            <person name="Kuo A."/>
            <person name="Mondo S."/>
            <person name="Riley R."/>
            <person name="Otillar R."/>
            <person name="Haridas S."/>
            <person name="Lipzen A."/>
            <person name="Grimwood J."/>
            <person name="Schmutz J."/>
            <person name="Clum A."/>
            <person name="Reid I.D."/>
            <person name="Moisan M.C."/>
            <person name="Butler G."/>
            <person name="Nguyen T.T.M."/>
            <person name="Dewar K."/>
            <person name="Conant G."/>
            <person name="Drula E."/>
            <person name="Henrissat B."/>
            <person name="Hansel C."/>
            <person name="Singer S."/>
            <person name="Hutchinson M.I."/>
            <person name="de Vries R.P."/>
            <person name="Natvig D.O."/>
            <person name="Powell A.J."/>
            <person name="Tsang A."/>
            <person name="Grigoriev I.V."/>
        </authorList>
    </citation>
    <scope>NUCLEOTIDE SEQUENCE [LARGE SCALE GENOMIC DNA]</scope>
    <source>
        <strain evidence="3 4">CBS 494.80</strain>
    </source>
</reference>
<feature type="compositionally biased region" description="Basic and acidic residues" evidence="1">
    <location>
        <begin position="665"/>
        <end position="675"/>
    </location>
</feature>
<keyword evidence="2" id="KW-0812">Transmembrane</keyword>
<proteinExistence type="predicted"/>
<organism evidence="3 4">
    <name type="scientific">Oculimacula yallundae</name>
    <dbReference type="NCBI Taxonomy" id="86028"/>
    <lineage>
        <taxon>Eukaryota</taxon>
        <taxon>Fungi</taxon>
        <taxon>Dikarya</taxon>
        <taxon>Ascomycota</taxon>
        <taxon>Pezizomycotina</taxon>
        <taxon>Leotiomycetes</taxon>
        <taxon>Helotiales</taxon>
        <taxon>Ploettnerulaceae</taxon>
        <taxon>Oculimacula</taxon>
    </lineage>
</organism>
<keyword evidence="4" id="KW-1185">Reference proteome</keyword>
<feature type="region of interest" description="Disordered" evidence="1">
    <location>
        <begin position="665"/>
        <end position="694"/>
    </location>
</feature>
<dbReference type="EMBL" id="JAZHXI010000002">
    <property type="protein sequence ID" value="KAL2074219.1"/>
    <property type="molecule type" value="Genomic_DNA"/>
</dbReference>
<name>A0ABR4CWC1_9HELO</name>
<evidence type="ECO:0000313" key="4">
    <source>
        <dbReference type="Proteomes" id="UP001595075"/>
    </source>
</evidence>
<keyword evidence="2" id="KW-0472">Membrane</keyword>
<comment type="caution">
    <text evidence="3">The sequence shown here is derived from an EMBL/GenBank/DDBJ whole genome shotgun (WGS) entry which is preliminary data.</text>
</comment>
<keyword evidence="2" id="KW-1133">Transmembrane helix</keyword>